<feature type="compositionally biased region" description="Low complexity" evidence="5">
    <location>
        <begin position="228"/>
        <end position="239"/>
    </location>
</feature>
<dbReference type="Pfam" id="PF00023">
    <property type="entry name" value="Ank"/>
    <property type="match status" value="1"/>
</dbReference>
<dbReference type="Gene3D" id="1.25.40.20">
    <property type="entry name" value="Ankyrin repeat-containing domain"/>
    <property type="match status" value="1"/>
</dbReference>
<feature type="compositionally biased region" description="Basic and acidic residues" evidence="5">
    <location>
        <begin position="329"/>
        <end position="344"/>
    </location>
</feature>
<evidence type="ECO:0000256" key="2">
    <source>
        <dbReference type="ARBA" id="ARBA00023043"/>
    </source>
</evidence>
<feature type="repeat" description="ANK" evidence="3">
    <location>
        <begin position="50"/>
        <end position="83"/>
    </location>
</feature>
<proteinExistence type="predicted"/>
<gene>
    <name evidence="6" type="ORF">CYMTET_14010</name>
</gene>
<accession>A0AAE0GH77</accession>
<dbReference type="Proteomes" id="UP001190700">
    <property type="component" value="Unassembled WGS sequence"/>
</dbReference>
<evidence type="ECO:0000256" key="1">
    <source>
        <dbReference type="ARBA" id="ARBA00022737"/>
    </source>
</evidence>
<comment type="caution">
    <text evidence="6">The sequence shown here is derived from an EMBL/GenBank/DDBJ whole genome shotgun (WGS) entry which is preliminary data.</text>
</comment>
<evidence type="ECO:0000313" key="6">
    <source>
        <dbReference type="EMBL" id="KAK3278019.1"/>
    </source>
</evidence>
<dbReference type="PANTHER" id="PTHR24198:SF165">
    <property type="entry name" value="ANKYRIN REPEAT-CONTAINING PROTEIN-RELATED"/>
    <property type="match status" value="1"/>
</dbReference>
<evidence type="ECO:0000256" key="3">
    <source>
        <dbReference type="PROSITE-ProRule" id="PRU00023"/>
    </source>
</evidence>
<keyword evidence="4" id="KW-0175">Coiled coil</keyword>
<dbReference type="InterPro" id="IPR002110">
    <property type="entry name" value="Ankyrin_rpt"/>
</dbReference>
<dbReference type="PANTHER" id="PTHR24198">
    <property type="entry name" value="ANKYRIN REPEAT AND PROTEIN KINASE DOMAIN-CONTAINING PROTEIN"/>
    <property type="match status" value="1"/>
</dbReference>
<feature type="region of interest" description="Disordered" evidence="5">
    <location>
        <begin position="408"/>
        <end position="435"/>
    </location>
</feature>
<feature type="compositionally biased region" description="Low complexity" evidence="5">
    <location>
        <begin position="297"/>
        <end position="314"/>
    </location>
</feature>
<keyword evidence="7" id="KW-1185">Reference proteome</keyword>
<feature type="coiled-coil region" evidence="4">
    <location>
        <begin position="22"/>
        <end position="49"/>
    </location>
</feature>
<keyword evidence="1" id="KW-0677">Repeat</keyword>
<evidence type="ECO:0000313" key="7">
    <source>
        <dbReference type="Proteomes" id="UP001190700"/>
    </source>
</evidence>
<organism evidence="6 7">
    <name type="scientific">Cymbomonas tetramitiformis</name>
    <dbReference type="NCBI Taxonomy" id="36881"/>
    <lineage>
        <taxon>Eukaryota</taxon>
        <taxon>Viridiplantae</taxon>
        <taxon>Chlorophyta</taxon>
        <taxon>Pyramimonadophyceae</taxon>
        <taxon>Pyramimonadales</taxon>
        <taxon>Pyramimonadaceae</taxon>
        <taxon>Cymbomonas</taxon>
    </lineage>
</organism>
<dbReference type="SUPFAM" id="SSF48403">
    <property type="entry name" value="Ankyrin repeat"/>
    <property type="match status" value="1"/>
</dbReference>
<reference evidence="6 7" key="1">
    <citation type="journal article" date="2015" name="Genome Biol. Evol.">
        <title>Comparative Genomics of a Bacterivorous Green Alga Reveals Evolutionary Causalities and Consequences of Phago-Mixotrophic Mode of Nutrition.</title>
        <authorList>
            <person name="Burns J.A."/>
            <person name="Paasch A."/>
            <person name="Narechania A."/>
            <person name="Kim E."/>
        </authorList>
    </citation>
    <scope>NUCLEOTIDE SEQUENCE [LARGE SCALE GENOMIC DNA]</scope>
    <source>
        <strain evidence="6 7">PLY_AMNH</strain>
    </source>
</reference>
<protein>
    <submittedName>
        <fullName evidence="6">Uncharacterized protein</fullName>
    </submittedName>
</protein>
<sequence length="450" mass="48963">MGSSPSSNKQKAVKTADSKLQAAVQEGNITELEKLLKDKKRDVNAKEAATGNTALHYAVAKGNMQALCALLSHRSLEPDLENLHGTTALILAAGSGNIPILQRLVADTRVDINLESGKGETALHSAARRGKEFAVDVLLGSDRCDPNIRCHRNRGNTALHLLFPPQLPEPQQEHLDIREKLGYHPRVDLSLRNDDGQILSKLFRAVEGPGLARASAPDPALQPPPGPSAGAAAAAAAPPTRGSYATAPQPPTGGAQGSYSRSPAAAKLPPLKPSQLVPSSSLAQNHMAFPSDKIMFPSKSPTRPATASASAPEMSSEEEMARVAAQFLRQEKQKEREARRKESGVDGWFGAKDRPLTAEEEDMLAGKSTKQFLNELESYRQQKFQESVKLGGEAEVAQKYSQRISMIEEERSKASQRIKEKEEESQRHWVPPPPPLRLPLDFHHPFVRFV</sequence>
<dbReference type="EMBL" id="LGRX02005674">
    <property type="protein sequence ID" value="KAK3278019.1"/>
    <property type="molecule type" value="Genomic_DNA"/>
</dbReference>
<name>A0AAE0GH77_9CHLO</name>
<feature type="region of interest" description="Disordered" evidence="5">
    <location>
        <begin position="211"/>
        <end position="278"/>
    </location>
</feature>
<dbReference type="AlphaFoldDB" id="A0AAE0GH77"/>
<feature type="compositionally biased region" description="Basic and acidic residues" evidence="5">
    <location>
        <begin position="408"/>
        <end position="427"/>
    </location>
</feature>
<evidence type="ECO:0000256" key="5">
    <source>
        <dbReference type="SAM" id="MobiDB-lite"/>
    </source>
</evidence>
<dbReference type="PROSITE" id="PS50297">
    <property type="entry name" value="ANK_REP_REGION"/>
    <property type="match status" value="1"/>
</dbReference>
<evidence type="ECO:0000256" key="4">
    <source>
        <dbReference type="SAM" id="Coils"/>
    </source>
</evidence>
<dbReference type="InterPro" id="IPR036770">
    <property type="entry name" value="Ankyrin_rpt-contain_sf"/>
</dbReference>
<keyword evidence="2 3" id="KW-0040">ANK repeat</keyword>
<dbReference type="SMART" id="SM00248">
    <property type="entry name" value="ANK"/>
    <property type="match status" value="4"/>
</dbReference>
<feature type="region of interest" description="Disordered" evidence="5">
    <location>
        <begin position="292"/>
        <end position="354"/>
    </location>
</feature>
<dbReference type="PROSITE" id="PS50088">
    <property type="entry name" value="ANK_REPEAT"/>
    <property type="match status" value="1"/>
</dbReference>
<dbReference type="Pfam" id="PF12796">
    <property type="entry name" value="Ank_2"/>
    <property type="match status" value="1"/>
</dbReference>